<keyword evidence="2" id="KW-1185">Reference proteome</keyword>
<proteinExistence type="predicted"/>
<evidence type="ECO:0000313" key="1">
    <source>
        <dbReference type="EMBL" id="KAG5933208.1"/>
    </source>
</evidence>
<dbReference type="AlphaFoldDB" id="A0A9P7SFC0"/>
<dbReference type="Proteomes" id="UP000706124">
    <property type="component" value="Unassembled WGS sequence"/>
</dbReference>
<name>A0A9P7SFC0_9HYPO</name>
<accession>A0A9P7SFC0</accession>
<reference evidence="1 2" key="1">
    <citation type="journal article" date="2020" name="bioRxiv">
        <title>Whole genome comparisons of ergot fungi reveals the divergence and evolution of species within the genus Claviceps are the result of varying mechanisms driving genome evolution and host range expansion.</title>
        <authorList>
            <person name="Wyka S.A."/>
            <person name="Mondo S.J."/>
            <person name="Liu M."/>
            <person name="Dettman J."/>
            <person name="Nalam V."/>
            <person name="Broders K.D."/>
        </authorList>
    </citation>
    <scope>NUCLEOTIDE SEQUENCE [LARGE SCALE GENOMIC DNA]</scope>
    <source>
        <strain evidence="1 2">CCC 1485</strain>
    </source>
</reference>
<organism evidence="1 2">
    <name type="scientific">Claviceps pazoutovae</name>
    <dbReference type="NCBI Taxonomy" id="1649127"/>
    <lineage>
        <taxon>Eukaryota</taxon>
        <taxon>Fungi</taxon>
        <taxon>Dikarya</taxon>
        <taxon>Ascomycota</taxon>
        <taxon>Pezizomycotina</taxon>
        <taxon>Sordariomycetes</taxon>
        <taxon>Hypocreomycetidae</taxon>
        <taxon>Hypocreales</taxon>
        <taxon>Clavicipitaceae</taxon>
        <taxon>Claviceps</taxon>
    </lineage>
</organism>
<dbReference type="OrthoDB" id="4466885at2759"/>
<protein>
    <submittedName>
        <fullName evidence="1">Uncharacterized protein</fullName>
    </submittedName>
</protein>
<comment type="caution">
    <text evidence="1">The sequence shown here is derived from an EMBL/GenBank/DDBJ whole genome shotgun (WGS) entry which is preliminary data.</text>
</comment>
<evidence type="ECO:0000313" key="2">
    <source>
        <dbReference type="Proteomes" id="UP000706124"/>
    </source>
</evidence>
<dbReference type="EMBL" id="SRPO01000387">
    <property type="protein sequence ID" value="KAG5933208.1"/>
    <property type="molecule type" value="Genomic_DNA"/>
</dbReference>
<gene>
    <name evidence="1" type="ORF">E4U60_004618</name>
</gene>
<sequence>MVSRLARGSRRRHTSTEDFKDLSQINLLHHKNIRVLVRVSTVLSAVAVLLANQAVAAPGQDVTPRDEVSARAEMAAMIATDLYFACNCPNNCKHNEGTSCRYYRNYSDSGPVSWEKCGWKNGQLYCYA</sequence>